<feature type="non-terminal residue" evidence="3">
    <location>
        <position position="1"/>
    </location>
</feature>
<keyword evidence="2" id="KW-0472">Membrane</keyword>
<feature type="region of interest" description="Disordered" evidence="1">
    <location>
        <begin position="429"/>
        <end position="452"/>
    </location>
</feature>
<reference evidence="3" key="1">
    <citation type="journal article" date="2009" name="J. Gen. Virol.">
        <title>The beet virus Q coat protein readthrough domain is longer than previously reported, with two transmembrane domains.</title>
        <authorList>
            <person name="Crutzen F."/>
            <person name="Kreit M."/>
            <person name="Bragard C."/>
        </authorList>
    </citation>
    <scope>NUCLEOTIDE SEQUENCE</scope>
    <source>
        <strain evidence="3">B-Walviert</strain>
    </source>
</reference>
<organism evidence="3">
    <name type="scientific">Beet virus Q</name>
    <dbReference type="NCBI Taxonomy" id="71972"/>
    <lineage>
        <taxon>Viruses</taxon>
        <taxon>Riboviria</taxon>
        <taxon>Orthornavirae</taxon>
        <taxon>Kitrinoviricota</taxon>
        <taxon>Alsuviricetes</taxon>
        <taxon>Martellivirales</taxon>
        <taxon>Virgaviridae</taxon>
        <taxon>Pomovirus</taxon>
        <taxon>Pomovirus betae</taxon>
    </lineage>
</organism>
<keyword evidence="2" id="KW-0812">Transmembrane</keyword>
<dbReference type="EMBL" id="FM244645">
    <property type="protein sequence ID" value="CAR91967.1"/>
    <property type="molecule type" value="Genomic_RNA"/>
</dbReference>
<name>C0MHT5_9VIRU</name>
<proteinExistence type="predicted"/>
<evidence type="ECO:0000256" key="2">
    <source>
        <dbReference type="SAM" id="Phobius"/>
    </source>
</evidence>
<feature type="region of interest" description="Disordered" evidence="1">
    <location>
        <begin position="467"/>
        <end position="491"/>
    </location>
</feature>
<keyword evidence="3" id="KW-0167">Capsid protein</keyword>
<keyword evidence="2" id="KW-1133">Transmembrane helix</keyword>
<feature type="compositionally biased region" description="Polar residues" evidence="1">
    <location>
        <begin position="481"/>
        <end position="490"/>
    </location>
</feature>
<accession>C0MHT5</accession>
<sequence length="699" mass="75677">QSIVLGWGESVHDAINAIDNRIIAAARLLMLPGQDSHNPSVQGIDMDAIETSTMKASANLLPQTLVVETTSTQAEREAVPCVLDSDEQEQLTVVPCKATVEVDGHGIAWVIASIFALLSVCIVSFFIFSSNKFAAFAARRHGRPGGGTASILARMFSRIRYRLRARGALNVTRLKTRNEFLPNRRNFRTYLVNYDFSYRLWQSRRGLTDAEMQVVADQNAFVGAVKAVDEGDETLAAAAVVRLRQIFDQYLDYEPAYFSKILNKSVYLASLSASSVANKDTADLLGLGDVRVFEPEACGLPNVQTCSLQDIVDCDLSKVFYPENTDMKAAKAYVDMLRNFQLMFSVAGTVHFVAIYASYSGAQYPCVQEAYAKDKELRKEQLDTKQTEKSSTTADVASYALAASSSIYALSMFVKHGKKVFRFVRGTGGPSGEASTAAIDASPELPTSGGHEHSITDLEARLERLRGPSGEVSTAAIDTSPEPSTSSGYERNSIADLEARLERLCEGVRDNVSIDGDLSTRRSPDDVLTDSARTAMSSRANLAFSGLPALIATSPALVTTANIDKDLSSHGRNEIVPNDYLSVARAEGQPLIAMRAGGEEITIINADSDSPTLIRTETLSKRPSSVGVEYGSFSRERIISLSKELTVEGEPSPISHKDNTRTVANLAMSAVAIAASVDAARKGKAKQTTKLQNTNLQFA</sequence>
<evidence type="ECO:0000256" key="1">
    <source>
        <dbReference type="SAM" id="MobiDB-lite"/>
    </source>
</evidence>
<keyword evidence="3" id="KW-0946">Virion</keyword>
<protein>
    <submittedName>
        <fullName evidence="3">Putative 76K readthrough domain of coat protein</fullName>
    </submittedName>
</protein>
<gene>
    <name evidence="3" type="primary">rt76</name>
</gene>
<dbReference type="GO" id="GO:0019028">
    <property type="term" value="C:viral capsid"/>
    <property type="evidence" value="ECO:0007669"/>
    <property type="project" value="UniProtKB-KW"/>
</dbReference>
<evidence type="ECO:0000313" key="3">
    <source>
        <dbReference type="EMBL" id="CAR91967.1"/>
    </source>
</evidence>
<feature type="transmembrane region" description="Helical" evidence="2">
    <location>
        <begin position="107"/>
        <end position="129"/>
    </location>
</feature>